<accession>A0ABT6YFB6</accession>
<comment type="caution">
    <text evidence="2">The sequence shown here is derived from an EMBL/GenBank/DDBJ whole genome shotgun (WGS) entry which is preliminary data.</text>
</comment>
<proteinExistence type="predicted"/>
<evidence type="ECO:0000313" key="3">
    <source>
        <dbReference type="Proteomes" id="UP001236507"/>
    </source>
</evidence>
<sequence>MKVTRQNLIELCDNFLDHKIDKTAIINFAWAAINDNLFEREKDEIISDTIFEWDNEDINFEINKTNILLWKERLLTEKDNLIIYNNWNAHIETQKKICEQSNSIWKPINKKLKIGVSKNLGKYPINGLRRLAEKGSTGWLIWTGEFSEADNFSNQYVQNICYNKGQK</sequence>
<name>A0ABT6YFB6_9BACT</name>
<dbReference type="Proteomes" id="UP001236507">
    <property type="component" value="Unassembled WGS sequence"/>
</dbReference>
<evidence type="ECO:0000313" key="2">
    <source>
        <dbReference type="EMBL" id="MDI9862293.1"/>
    </source>
</evidence>
<protein>
    <recommendedName>
        <fullName evidence="1">Imm33-like domain-containing protein</fullName>
    </recommendedName>
</protein>
<gene>
    <name evidence="2" type="ORF">QM524_23925</name>
</gene>
<organism evidence="2 3">
    <name type="scientific">Flectobacillus roseus</name>
    <dbReference type="NCBI Taxonomy" id="502259"/>
    <lineage>
        <taxon>Bacteria</taxon>
        <taxon>Pseudomonadati</taxon>
        <taxon>Bacteroidota</taxon>
        <taxon>Cytophagia</taxon>
        <taxon>Cytophagales</taxon>
        <taxon>Flectobacillaceae</taxon>
        <taxon>Flectobacillus</taxon>
    </lineage>
</organism>
<reference evidence="2 3" key="1">
    <citation type="submission" date="2023-05" db="EMBL/GenBank/DDBJ databases">
        <title>Novel species of genus Flectobacillus isolated from stream in China.</title>
        <authorList>
            <person name="Lu H."/>
        </authorList>
    </citation>
    <scope>NUCLEOTIDE SEQUENCE [LARGE SCALE GENOMIC DNA]</scope>
    <source>
        <strain evidence="2 3">KCTC 42575</strain>
    </source>
</reference>
<feature type="domain" description="Imm33-like" evidence="1">
    <location>
        <begin position="94"/>
        <end position="156"/>
    </location>
</feature>
<keyword evidence="3" id="KW-1185">Reference proteome</keyword>
<dbReference type="InterPro" id="IPR056509">
    <property type="entry name" value="Imm33-like"/>
</dbReference>
<dbReference type="EMBL" id="JASHIF010000027">
    <property type="protein sequence ID" value="MDI9862293.1"/>
    <property type="molecule type" value="Genomic_DNA"/>
</dbReference>
<dbReference type="RefSeq" id="WP_283346561.1">
    <property type="nucleotide sequence ID" value="NZ_JASHIF010000027.1"/>
</dbReference>
<dbReference type="Pfam" id="PF24719">
    <property type="entry name" value="Imm33-like"/>
    <property type="match status" value="1"/>
</dbReference>
<evidence type="ECO:0000259" key="1">
    <source>
        <dbReference type="Pfam" id="PF24719"/>
    </source>
</evidence>